<sequence length="45" mass="5270">MLIVYKIFRFKSLYHKFYNSAQKIINSLPAAETRHALSLQVGMKL</sequence>
<reference evidence="1" key="1">
    <citation type="journal article" date="2021" name="Microb. Physiol.">
        <title>Proteogenomic Insights into the Physiology of Marine, Sulfate-Reducing, Filamentous Desulfonema limicola and Desulfonema magnum.</title>
        <authorList>
            <person name="Schnaars V."/>
            <person name="Wohlbrand L."/>
            <person name="Scheve S."/>
            <person name="Hinrichs C."/>
            <person name="Reinhardt R."/>
            <person name="Rabus R."/>
        </authorList>
    </citation>
    <scope>NUCLEOTIDE SEQUENCE</scope>
    <source>
        <strain evidence="1">5ac10</strain>
    </source>
</reference>
<evidence type="ECO:0000313" key="2">
    <source>
        <dbReference type="Proteomes" id="UP000663720"/>
    </source>
</evidence>
<proteinExistence type="predicted"/>
<dbReference type="EMBL" id="CP061799">
    <property type="protein sequence ID" value="QTA80032.1"/>
    <property type="molecule type" value="Genomic_DNA"/>
</dbReference>
<keyword evidence="2" id="KW-1185">Reference proteome</keyword>
<organism evidence="1 2">
    <name type="scientific">Desulfonema limicola</name>
    <dbReference type="NCBI Taxonomy" id="45656"/>
    <lineage>
        <taxon>Bacteria</taxon>
        <taxon>Pseudomonadati</taxon>
        <taxon>Thermodesulfobacteriota</taxon>
        <taxon>Desulfobacteria</taxon>
        <taxon>Desulfobacterales</taxon>
        <taxon>Desulfococcaceae</taxon>
        <taxon>Desulfonema</taxon>
    </lineage>
</organism>
<protein>
    <submittedName>
        <fullName evidence="1">Uncharacterized protein</fullName>
    </submittedName>
</protein>
<name>A0A975B717_9BACT</name>
<gene>
    <name evidence="1" type="ORF">dnl_23180</name>
</gene>
<dbReference type="KEGG" id="dli:dnl_23180"/>
<accession>A0A975B717</accession>
<dbReference type="Proteomes" id="UP000663720">
    <property type="component" value="Chromosome"/>
</dbReference>
<dbReference type="AlphaFoldDB" id="A0A975B717"/>
<evidence type="ECO:0000313" key="1">
    <source>
        <dbReference type="EMBL" id="QTA80032.1"/>
    </source>
</evidence>